<dbReference type="Pfam" id="PF00226">
    <property type="entry name" value="DnaJ"/>
    <property type="match status" value="1"/>
</dbReference>
<feature type="transmembrane region" description="Helical" evidence="7">
    <location>
        <begin position="129"/>
        <end position="146"/>
    </location>
</feature>
<evidence type="ECO:0000256" key="5">
    <source>
        <dbReference type="ARBA" id="ARBA00022989"/>
    </source>
</evidence>
<evidence type="ECO:0000256" key="2">
    <source>
        <dbReference type="ARBA" id="ARBA00004141"/>
    </source>
</evidence>
<dbReference type="PRINTS" id="PR00625">
    <property type="entry name" value="JDOMAIN"/>
</dbReference>
<evidence type="ECO:0000256" key="7">
    <source>
        <dbReference type="SAM" id="Phobius"/>
    </source>
</evidence>
<evidence type="ECO:0000256" key="3">
    <source>
        <dbReference type="ARBA" id="ARBA00020945"/>
    </source>
</evidence>
<comment type="function">
    <text evidence="1">May function as a co-chaperone.</text>
</comment>
<dbReference type="SUPFAM" id="SSF46565">
    <property type="entry name" value="Chaperone J-domain"/>
    <property type="match status" value="1"/>
</dbReference>
<dbReference type="InterPro" id="IPR036869">
    <property type="entry name" value="J_dom_sf"/>
</dbReference>
<feature type="transmembrane region" description="Helical" evidence="7">
    <location>
        <begin position="43"/>
        <end position="62"/>
    </location>
</feature>
<dbReference type="AlphaFoldDB" id="A0ABD2WWZ9"/>
<keyword evidence="5 7" id="KW-1133">Transmembrane helix</keyword>
<dbReference type="InterPro" id="IPR001623">
    <property type="entry name" value="DnaJ_domain"/>
</dbReference>
<accession>A0ABD2WWZ9</accession>
<comment type="subcellular location">
    <subcellularLocation>
        <location evidence="2">Membrane</location>
        <topology evidence="2">Multi-pass membrane protein</topology>
    </subcellularLocation>
</comment>
<evidence type="ECO:0000259" key="8">
    <source>
        <dbReference type="PROSITE" id="PS50076"/>
    </source>
</evidence>
<dbReference type="Pfam" id="PF05154">
    <property type="entry name" value="TM2"/>
    <property type="match status" value="1"/>
</dbReference>
<dbReference type="GO" id="GO:0016020">
    <property type="term" value="C:membrane"/>
    <property type="evidence" value="ECO:0007669"/>
    <property type="project" value="UniProtKB-SubCell"/>
</dbReference>
<dbReference type="PROSITE" id="PS50076">
    <property type="entry name" value="DNAJ_2"/>
    <property type="match status" value="1"/>
</dbReference>
<gene>
    <name evidence="9" type="ORF">TKK_008771</name>
</gene>
<dbReference type="InterPro" id="IPR007829">
    <property type="entry name" value="TM2"/>
</dbReference>
<proteinExistence type="predicted"/>
<reference evidence="9 10" key="1">
    <citation type="journal article" date="2024" name="bioRxiv">
        <title>A reference genome for Trichogramma kaykai: A tiny desert-dwelling parasitoid wasp with competing sex-ratio distorters.</title>
        <authorList>
            <person name="Culotta J."/>
            <person name="Lindsey A.R."/>
        </authorList>
    </citation>
    <scope>NUCLEOTIDE SEQUENCE [LARGE SCALE GENOMIC DNA]</scope>
    <source>
        <strain evidence="9 10">KSX58</strain>
    </source>
</reference>
<evidence type="ECO:0000313" key="9">
    <source>
        <dbReference type="EMBL" id="KAL3397430.1"/>
    </source>
</evidence>
<keyword evidence="4 7" id="KW-0812">Transmembrane</keyword>
<organism evidence="9 10">
    <name type="scientific">Trichogramma kaykai</name>
    <dbReference type="NCBI Taxonomy" id="54128"/>
    <lineage>
        <taxon>Eukaryota</taxon>
        <taxon>Metazoa</taxon>
        <taxon>Ecdysozoa</taxon>
        <taxon>Arthropoda</taxon>
        <taxon>Hexapoda</taxon>
        <taxon>Insecta</taxon>
        <taxon>Pterygota</taxon>
        <taxon>Neoptera</taxon>
        <taxon>Endopterygota</taxon>
        <taxon>Hymenoptera</taxon>
        <taxon>Apocrita</taxon>
        <taxon>Proctotrupomorpha</taxon>
        <taxon>Chalcidoidea</taxon>
        <taxon>Trichogrammatidae</taxon>
        <taxon>Trichogramma</taxon>
    </lineage>
</organism>
<evidence type="ECO:0000256" key="6">
    <source>
        <dbReference type="ARBA" id="ARBA00023136"/>
    </source>
</evidence>
<dbReference type="PANTHER" id="PTHR44733:SF1">
    <property type="entry name" value="DNAJ HOMOLOG SUBFAMILY C MEMBER 22"/>
    <property type="match status" value="1"/>
</dbReference>
<dbReference type="EMBL" id="JBJJXI010000064">
    <property type="protein sequence ID" value="KAL3397430.1"/>
    <property type="molecule type" value="Genomic_DNA"/>
</dbReference>
<dbReference type="SMART" id="SM00271">
    <property type="entry name" value="DnaJ"/>
    <property type="match status" value="1"/>
</dbReference>
<dbReference type="PANTHER" id="PTHR44733">
    <property type="entry name" value="DNAJ HOMOLOG SUBFAMILY C MEMBER 22"/>
    <property type="match status" value="1"/>
</dbReference>
<comment type="caution">
    <text evidence="9">The sequence shown here is derived from an EMBL/GenBank/DDBJ whole genome shotgun (WGS) entry which is preliminary data.</text>
</comment>
<feature type="transmembrane region" description="Helical" evidence="7">
    <location>
        <begin position="153"/>
        <end position="171"/>
    </location>
</feature>
<dbReference type="CDD" id="cd06257">
    <property type="entry name" value="DnaJ"/>
    <property type="match status" value="1"/>
</dbReference>
<feature type="transmembrane region" description="Helical" evidence="7">
    <location>
        <begin position="177"/>
        <end position="194"/>
    </location>
</feature>
<evidence type="ECO:0000313" key="10">
    <source>
        <dbReference type="Proteomes" id="UP001627154"/>
    </source>
</evidence>
<protein>
    <recommendedName>
        <fullName evidence="3">DnaJ homolog subfamily C member 22</fullName>
    </recommendedName>
</protein>
<evidence type="ECO:0000256" key="4">
    <source>
        <dbReference type="ARBA" id="ARBA00022692"/>
    </source>
</evidence>
<sequence>MSGKSSAGGGGGARKSLCWTYFWWLFGGEFGAHHVYLGRDEQAIVWLFTGGGFALGWFRDFIKIPKYVAEVNDQHEYQEEWFKQLRQQSKKPPYNWLRCTLACVLAYWFGQLVLLAIPKDEVNGMNFKPLMVLVPLAVSLGIWLVGNIGRERGSLWQCTFAAYIFYPFLDYIGNEDYWLGLMIVSSTLVFNFFAKEWCTTKKPKRSLAKSVIIFVAIAIVYALLLGSIAYFNGSFVDAEGEEIKLSEAIEHFWTSPIWVDLQPCLEEIWRLYQHQGFYATWNQLIEMSDPRGEKNAYKVLGLSLTASQSQITSTWRKLSRENHPDKCKGTPEECQLTQERFLDIQQAYEIISSAKNRRERKNKKSTDEL</sequence>
<dbReference type="Proteomes" id="UP001627154">
    <property type="component" value="Unassembled WGS sequence"/>
</dbReference>
<feature type="transmembrane region" description="Helical" evidence="7">
    <location>
        <begin position="96"/>
        <end position="117"/>
    </location>
</feature>
<dbReference type="Gene3D" id="1.10.287.110">
    <property type="entry name" value="DnaJ domain"/>
    <property type="match status" value="1"/>
</dbReference>
<feature type="transmembrane region" description="Helical" evidence="7">
    <location>
        <begin position="206"/>
        <end position="231"/>
    </location>
</feature>
<keyword evidence="10" id="KW-1185">Reference proteome</keyword>
<feature type="domain" description="J" evidence="8">
    <location>
        <begin position="295"/>
        <end position="369"/>
    </location>
</feature>
<keyword evidence="6 7" id="KW-0472">Membrane</keyword>
<evidence type="ECO:0000256" key="1">
    <source>
        <dbReference type="ARBA" id="ARBA00002080"/>
    </source>
</evidence>
<name>A0ABD2WWZ9_9HYME</name>